<feature type="compositionally biased region" description="Acidic residues" evidence="1">
    <location>
        <begin position="468"/>
        <end position="483"/>
    </location>
</feature>
<comment type="caution">
    <text evidence="2">The sequence shown here is derived from an EMBL/GenBank/DDBJ whole genome shotgun (WGS) entry which is preliminary data.</text>
</comment>
<feature type="compositionally biased region" description="Polar residues" evidence="1">
    <location>
        <begin position="1"/>
        <end position="35"/>
    </location>
</feature>
<sequence length="796" mass="87372">MPFSIFQKQTPQSSVPSSTISTPNLATAPSFTSALPTPASFTFDMTPPKPNAHTGYSTPASAHAYSPIDSPSTNFRDDLPPSSPVASMSAYNSAASRVGSISSKTSHKIFPGARHELRSKSSAHSLKSKLSRKLTSASTKSTSSQPQSLPPIIPELPPLEVPEHYEDLTDLFSRENTPKSQTAPELPIPFELKPPAAPTGIARTQTPEPISNNNRNSVDKSDLHTYEFYDLDKITNSLNPNSNPKLESPLFIVPSAREQTESFKESVGPSPEPTTPVSEQTSKYTNTAATSPTSIQKPKLPLQKNASFSSKIRRIFRKRPNQMPPATAEPESSFQSAANSASHEPQDFSLPFTNSKVVPHFSEINGGPTYKAQVVRPTNPQPTPKTNNLDPGSATYLMNNNSNDTEPLNFVPNLRPGISNMGSRFRTTGVASPANIVMTKSQYDKYLLEKKEKNESGKCNAADKQQNDEDDDDSSDDSDDDEFDASRRALDNEENKHQDMRMRMRQDAHLSIYRQKMVKLTGSQIGLLNTNSKSKLPVKRNDDDSDEDDVPLGILKTHGFPRRPRTASQPNLLAPELTYSKRNKSSGDLDSLHSTPSTGPTTPAVEEGYLAMRNQSVMTLPGFNASVPMNRGLVGEIAKEESAKSKRKPMLNSLGGHSKETDDVMIHGKSNQSQAEIQAQIQQMMSMQNKILTQMAGNNSVAASNFTPTMSGGLPRSSNWSSFDVMNSHQPPISRFNAAPSVKSFSNSSRNSVDNQMSAPGSEEEDDDDDEKGWKEMEMKRKQMRQMWKAHQVLVL</sequence>
<feature type="region of interest" description="Disordered" evidence="1">
    <location>
        <begin position="258"/>
        <end position="299"/>
    </location>
</feature>
<accession>A0A9P5G5Q2</accession>
<gene>
    <name evidence="2" type="ORF">DV451_002527</name>
</gene>
<feature type="region of interest" description="Disordered" evidence="1">
    <location>
        <begin position="453"/>
        <end position="501"/>
    </location>
</feature>
<feature type="region of interest" description="Disordered" evidence="1">
    <location>
        <begin position="1"/>
        <end position="152"/>
    </location>
</feature>
<feature type="compositionally biased region" description="Basic and acidic residues" evidence="1">
    <location>
        <begin position="484"/>
        <end position="501"/>
    </location>
</feature>
<reference evidence="2" key="2">
    <citation type="submission" date="2020-01" db="EMBL/GenBank/DDBJ databases">
        <authorList>
            <person name="Perkins V."/>
            <person name="Lessard M.-H."/>
            <person name="Dugat-Bony E."/>
            <person name="Frenette M."/>
            <person name="Labrie S."/>
        </authorList>
    </citation>
    <scope>NUCLEOTIDE SEQUENCE</scope>
    <source>
        <strain evidence="2">LMA-70</strain>
    </source>
</reference>
<feature type="compositionally biased region" description="Polar residues" evidence="1">
    <location>
        <begin position="84"/>
        <end position="104"/>
    </location>
</feature>
<feature type="compositionally biased region" description="Acidic residues" evidence="1">
    <location>
        <begin position="762"/>
        <end position="771"/>
    </location>
</feature>
<dbReference type="PANTHER" id="PTHR42068:SF1">
    <property type="entry name" value="YALI0B18964P"/>
    <property type="match status" value="1"/>
</dbReference>
<feature type="compositionally biased region" description="Basic and acidic residues" evidence="1">
    <location>
        <begin position="772"/>
        <end position="781"/>
    </location>
</feature>
<feature type="compositionally biased region" description="Polar residues" evidence="1">
    <location>
        <begin position="275"/>
        <end position="296"/>
    </location>
</feature>
<protein>
    <submittedName>
        <fullName evidence="2">Uncharacterized protein</fullName>
    </submittedName>
</protein>
<evidence type="ECO:0000256" key="1">
    <source>
        <dbReference type="SAM" id="MobiDB-lite"/>
    </source>
</evidence>
<dbReference type="PANTHER" id="PTHR42068">
    <property type="entry name" value="YALI0B18964P"/>
    <property type="match status" value="1"/>
</dbReference>
<dbReference type="AlphaFoldDB" id="A0A9P5G5Q2"/>
<name>A0A9P5G5Q2_GEOCN</name>
<evidence type="ECO:0000313" key="2">
    <source>
        <dbReference type="EMBL" id="KAF5100548.1"/>
    </source>
</evidence>
<feature type="region of interest" description="Disordered" evidence="1">
    <location>
        <begin position="532"/>
        <end position="604"/>
    </location>
</feature>
<feature type="region of interest" description="Disordered" evidence="1">
    <location>
        <begin position="321"/>
        <end position="353"/>
    </location>
</feature>
<feature type="compositionally biased region" description="Polar residues" evidence="1">
    <location>
        <begin position="330"/>
        <end position="343"/>
    </location>
</feature>
<feature type="compositionally biased region" description="Low complexity" evidence="1">
    <location>
        <begin position="133"/>
        <end position="147"/>
    </location>
</feature>
<dbReference type="Proteomes" id="UP000750522">
    <property type="component" value="Unassembled WGS sequence"/>
</dbReference>
<evidence type="ECO:0000313" key="3">
    <source>
        <dbReference type="Proteomes" id="UP000750522"/>
    </source>
</evidence>
<dbReference type="EMBL" id="QQZK01000046">
    <property type="protein sequence ID" value="KAF5100548.1"/>
    <property type="molecule type" value="Genomic_DNA"/>
</dbReference>
<reference evidence="2" key="1">
    <citation type="journal article" date="2020" name="Front. Microbiol.">
        <title>Phenotypic and Genetic Characterization of the Cheese Ripening Yeast Geotrichum candidum.</title>
        <authorList>
            <person name="Perkins V."/>
            <person name="Vignola S."/>
            <person name="Lessard M.H."/>
            <person name="Plante P.L."/>
            <person name="Corbeil J."/>
            <person name="Dugat-Bony E."/>
            <person name="Frenette M."/>
            <person name="Labrie S."/>
        </authorList>
    </citation>
    <scope>NUCLEOTIDE SEQUENCE</scope>
    <source>
        <strain evidence="2">LMA-70</strain>
    </source>
</reference>
<organism evidence="2 3">
    <name type="scientific">Geotrichum candidum</name>
    <name type="common">Oospora lactis</name>
    <name type="synonym">Dipodascus geotrichum</name>
    <dbReference type="NCBI Taxonomy" id="1173061"/>
    <lineage>
        <taxon>Eukaryota</taxon>
        <taxon>Fungi</taxon>
        <taxon>Dikarya</taxon>
        <taxon>Ascomycota</taxon>
        <taxon>Saccharomycotina</taxon>
        <taxon>Dipodascomycetes</taxon>
        <taxon>Dipodascales</taxon>
        <taxon>Dipodascaceae</taxon>
        <taxon>Geotrichum</taxon>
    </lineage>
</organism>
<proteinExistence type="predicted"/>
<feature type="region of interest" description="Disordered" evidence="1">
    <location>
        <begin position="734"/>
        <end position="783"/>
    </location>
</feature>
<feature type="compositionally biased region" description="Low complexity" evidence="1">
    <location>
        <begin position="741"/>
        <end position="753"/>
    </location>
</feature>
<feature type="compositionally biased region" description="Polar residues" evidence="1">
    <location>
        <begin position="592"/>
        <end position="601"/>
    </location>
</feature>